<dbReference type="CDD" id="cd00161">
    <property type="entry name" value="beta-trefoil_Ricin-like"/>
    <property type="match status" value="2"/>
</dbReference>
<keyword evidence="7" id="KW-0430">Lectin</keyword>
<dbReference type="GO" id="GO:0020037">
    <property type="term" value="F:heme binding"/>
    <property type="evidence" value="ECO:0007669"/>
    <property type="project" value="InterPro"/>
</dbReference>
<gene>
    <name evidence="7" type="ORF">SAMN05443639_101163</name>
</gene>
<dbReference type="PROSITE" id="PS50231">
    <property type="entry name" value="RICIN_B_LECTIN"/>
    <property type="match status" value="2"/>
</dbReference>
<dbReference type="InterPro" id="IPR000772">
    <property type="entry name" value="Ricin_B_lectin"/>
</dbReference>
<dbReference type="SUPFAM" id="SSF50370">
    <property type="entry name" value="Ricin B-like lectins"/>
    <property type="match status" value="2"/>
</dbReference>
<evidence type="ECO:0000256" key="2">
    <source>
        <dbReference type="ARBA" id="ARBA00022723"/>
    </source>
</evidence>
<dbReference type="Proteomes" id="UP000199181">
    <property type="component" value="Unassembled WGS sequence"/>
</dbReference>
<keyword evidence="3 4" id="KW-0408">Iron</keyword>
<proteinExistence type="predicted"/>
<dbReference type="SUPFAM" id="SSF46626">
    <property type="entry name" value="Cytochrome c"/>
    <property type="match status" value="1"/>
</dbReference>
<evidence type="ECO:0000256" key="5">
    <source>
        <dbReference type="SAM" id="MobiDB-lite"/>
    </source>
</evidence>
<dbReference type="SMART" id="SM00458">
    <property type="entry name" value="RICIN"/>
    <property type="match status" value="2"/>
</dbReference>
<protein>
    <submittedName>
        <fullName evidence="7">Ricin-type beta-trefoil lectin domain-like</fullName>
    </submittedName>
</protein>
<dbReference type="InterPro" id="IPR009056">
    <property type="entry name" value="Cyt_c-like_dom"/>
</dbReference>
<sequence length="1173" mass="126224">MRTSVSNPGVGGFRPWCATAALTFMGLLAACGGNDSPDGASAEGIQVMPFAASANPPLAAGRYVLVSVLSGHCVDAVPGTADGGKVQQALCNNGANQTFDVTLDADRGYKFLIVGTGRALDLNGGSTADGAVIQQWSDNSSIAQRFLLRRSQGNRYSLVNAGSNKCVIIAGSSTAAGAGLQQATCDGQPAQQFLLYPQSGTSRGALALGQYSLRPVHSGLCLEIEGASAAAGAKAQQGTCTNENHQRFEVLPAANGSYQLQSLHSGLTLDVTAESTASGALLQQWAYAGGAHQRFTASAVGDAYLLKAVHSGKCMDVKDISTQVGGGIHQWDCSGNGQPNQQWRLVPASEPPPPPTPSGPPLRLPLELLSDGSPLAPKIAEASLQVDASRLSSVSQLWWQCHRCAFFGAPEFEATSQPPVKIKASVRVLGGVSPSQAGNIPWVDITDATVKLADAERVQGGLTHGGFYTTRMSLVLDAAAKARLVAAPQSNLIQFRFNGTDGESNGYRVLALQLQDAQGTLQSSNPSQYADILAEKQAGRTWSADVTAGEALWHGQGKLLKSSIVNRPIKAACASCHATDGRDLQYFNYSNNAIVQRSRFHGLTEAQGQQIAAYLRYGQRNVPHVAQAAPWNPPYQPGPGLDGKPIIEWAAGAGLSAVLESPALAVKALFGKPLDGQPLNLSQADIDAVMNANATLNAREGAMPLQYPDWNAWLPTLHPLDVWPTGADSRGSFETGAQWTQGNRHDPLASARRIDTWLKAHLNPNGQYGDWSHLTPAERNQIQGYFQSSGWEAYNFLGGGRGNHVAKSGEYGAQAGARLLAQRASSSTTSGDPGSFTVNAFIERAVMSMLHWNAIKQWEWAHTYGLEGNQQWFIGAFDSATQTWKGRGEVRGWPFNTVSVFFLAPHMLYQADETASGQVTREWYLAWERSNTVGSYYRTNIWYQMQVTINPGAQSDWVNFSVDWPYLTGFDEVLADAVGTSTPAHANAAFLSHIRLLQARIKGAQFVNNDIPLYVATDTGNLINNRGRFSRAQAMKHLTPVNFIDRATTQGTSRSRFGQLDQLQPGLHLKVVNGAMNQFNILFTGTAPEKWRRCDPANMDLGESEPYAGFSFCVDATKKPLAQPSSGNYVMNVVNGRATAEQLHQYGLWKVAQMGGEPQRLEQWRAWTQRLWP</sequence>
<reference evidence="8" key="1">
    <citation type="submission" date="2016-10" db="EMBL/GenBank/DDBJ databases">
        <authorList>
            <person name="Varghese N."/>
            <person name="Submissions S."/>
        </authorList>
    </citation>
    <scope>NUCLEOTIDE SEQUENCE [LARGE SCALE GENOMIC DNA]</scope>
    <source>
        <strain evidence="8">DSM 16858</strain>
    </source>
</reference>
<dbReference type="GO" id="GO:0030246">
    <property type="term" value="F:carbohydrate binding"/>
    <property type="evidence" value="ECO:0007669"/>
    <property type="project" value="UniProtKB-KW"/>
</dbReference>
<evidence type="ECO:0000313" key="8">
    <source>
        <dbReference type="Proteomes" id="UP000199181"/>
    </source>
</evidence>
<dbReference type="PROSITE" id="PS51257">
    <property type="entry name" value="PROKAR_LIPOPROTEIN"/>
    <property type="match status" value="1"/>
</dbReference>
<dbReference type="Pfam" id="PF14200">
    <property type="entry name" value="RicinB_lectin_2"/>
    <property type="match status" value="4"/>
</dbReference>
<evidence type="ECO:0000256" key="1">
    <source>
        <dbReference type="ARBA" id="ARBA00022617"/>
    </source>
</evidence>
<keyword evidence="2 4" id="KW-0479">Metal-binding</keyword>
<dbReference type="EMBL" id="FOIJ01000001">
    <property type="protein sequence ID" value="SES76267.1"/>
    <property type="molecule type" value="Genomic_DNA"/>
</dbReference>
<dbReference type="AlphaFoldDB" id="A0A1H9Z4C0"/>
<dbReference type="GO" id="GO:0046872">
    <property type="term" value="F:metal ion binding"/>
    <property type="evidence" value="ECO:0007669"/>
    <property type="project" value="UniProtKB-KW"/>
</dbReference>
<feature type="domain" description="Cytochrome c" evidence="6">
    <location>
        <begin position="544"/>
        <end position="697"/>
    </location>
</feature>
<evidence type="ECO:0000256" key="3">
    <source>
        <dbReference type="ARBA" id="ARBA00023004"/>
    </source>
</evidence>
<evidence type="ECO:0000256" key="4">
    <source>
        <dbReference type="PROSITE-ProRule" id="PRU00433"/>
    </source>
</evidence>
<dbReference type="PROSITE" id="PS51007">
    <property type="entry name" value="CYTC"/>
    <property type="match status" value="1"/>
</dbReference>
<dbReference type="InterPro" id="IPR035992">
    <property type="entry name" value="Ricin_B-like_lectins"/>
</dbReference>
<keyword evidence="1 4" id="KW-0349">Heme</keyword>
<accession>A0A1H9Z4C0</accession>
<dbReference type="Gene3D" id="2.80.10.50">
    <property type="match status" value="2"/>
</dbReference>
<organism evidence="7 8">
    <name type="scientific">Stigmatella erecta</name>
    <dbReference type="NCBI Taxonomy" id="83460"/>
    <lineage>
        <taxon>Bacteria</taxon>
        <taxon>Pseudomonadati</taxon>
        <taxon>Myxococcota</taxon>
        <taxon>Myxococcia</taxon>
        <taxon>Myxococcales</taxon>
        <taxon>Cystobacterineae</taxon>
        <taxon>Archangiaceae</taxon>
        <taxon>Stigmatella</taxon>
    </lineage>
</organism>
<evidence type="ECO:0000313" key="7">
    <source>
        <dbReference type="EMBL" id="SES76267.1"/>
    </source>
</evidence>
<evidence type="ECO:0000259" key="6">
    <source>
        <dbReference type="PROSITE" id="PS51007"/>
    </source>
</evidence>
<dbReference type="GO" id="GO:0009055">
    <property type="term" value="F:electron transfer activity"/>
    <property type="evidence" value="ECO:0007669"/>
    <property type="project" value="InterPro"/>
</dbReference>
<dbReference type="InterPro" id="IPR036909">
    <property type="entry name" value="Cyt_c-like_dom_sf"/>
</dbReference>
<keyword evidence="8" id="KW-1185">Reference proteome</keyword>
<name>A0A1H9Z4C0_9BACT</name>
<feature type="region of interest" description="Disordered" evidence="5">
    <location>
        <begin position="339"/>
        <end position="361"/>
    </location>
</feature>
<feature type="compositionally biased region" description="Pro residues" evidence="5">
    <location>
        <begin position="349"/>
        <end position="361"/>
    </location>
</feature>